<dbReference type="SUPFAM" id="SSF55073">
    <property type="entry name" value="Nucleotide cyclase"/>
    <property type="match status" value="2"/>
</dbReference>
<evidence type="ECO:0000313" key="4">
    <source>
        <dbReference type="Proteomes" id="UP000284403"/>
    </source>
</evidence>
<dbReference type="PANTHER" id="PTHR43081">
    <property type="entry name" value="ADENYLATE CYCLASE, TERMINAL-DIFFERENTIATION SPECIFIC-RELATED"/>
    <property type="match status" value="1"/>
</dbReference>
<dbReference type="InterPro" id="IPR029787">
    <property type="entry name" value="Nucleotide_cyclase"/>
</dbReference>
<feature type="coiled-coil region" evidence="1">
    <location>
        <begin position="797"/>
        <end position="824"/>
    </location>
</feature>
<dbReference type="RefSeq" id="XP_029232221.1">
    <property type="nucleotide sequence ID" value="XM_029367639.1"/>
</dbReference>
<name>A0A422QAS9_9TRYP</name>
<gene>
    <name evidence="3" type="ORF">Tco025E_00699</name>
</gene>
<feature type="region of interest" description="Disordered" evidence="2">
    <location>
        <begin position="1265"/>
        <end position="1296"/>
    </location>
</feature>
<feature type="coiled-coil region" evidence="1">
    <location>
        <begin position="19"/>
        <end position="53"/>
    </location>
</feature>
<dbReference type="PANTHER" id="PTHR43081:SF1">
    <property type="entry name" value="ADENYLATE CYCLASE, TERMINAL-DIFFERENTIATION SPECIFIC"/>
    <property type="match status" value="1"/>
</dbReference>
<evidence type="ECO:0000256" key="1">
    <source>
        <dbReference type="SAM" id="Coils"/>
    </source>
</evidence>
<evidence type="ECO:0000256" key="2">
    <source>
        <dbReference type="SAM" id="MobiDB-lite"/>
    </source>
</evidence>
<dbReference type="InterPro" id="IPR050697">
    <property type="entry name" value="Adenylyl/Guanylyl_Cyclase_3/4"/>
</dbReference>
<protein>
    <recommendedName>
        <fullName evidence="5">ATP pyrophosphate-lyase</fullName>
    </recommendedName>
</protein>
<dbReference type="GeneID" id="40314310"/>
<feature type="compositionally biased region" description="Low complexity" evidence="2">
    <location>
        <begin position="466"/>
        <end position="479"/>
    </location>
</feature>
<keyword evidence="4" id="KW-1185">Reference proteome</keyword>
<feature type="coiled-coil region" evidence="1">
    <location>
        <begin position="104"/>
        <end position="138"/>
    </location>
</feature>
<feature type="region of interest" description="Disordered" evidence="2">
    <location>
        <begin position="453"/>
        <end position="479"/>
    </location>
</feature>
<dbReference type="Proteomes" id="UP000284403">
    <property type="component" value="Unassembled WGS sequence"/>
</dbReference>
<feature type="compositionally biased region" description="Polar residues" evidence="2">
    <location>
        <begin position="1268"/>
        <end position="1286"/>
    </location>
</feature>
<organism evidence="3 4">
    <name type="scientific">Trypanosoma conorhini</name>
    <dbReference type="NCBI Taxonomy" id="83891"/>
    <lineage>
        <taxon>Eukaryota</taxon>
        <taxon>Discoba</taxon>
        <taxon>Euglenozoa</taxon>
        <taxon>Kinetoplastea</taxon>
        <taxon>Metakinetoplastina</taxon>
        <taxon>Trypanosomatida</taxon>
        <taxon>Trypanosomatidae</taxon>
        <taxon>Trypanosoma</taxon>
    </lineage>
</organism>
<dbReference type="OrthoDB" id="2021138at2759"/>
<keyword evidence="1" id="KW-0175">Coiled coil</keyword>
<accession>A0A422QAS9</accession>
<sequence length="1296" mass="143422">MSQDEVADSDVNCDMAARLADLIIFRDQAKRRIAELEATVEALEQTLSETRRNDSRPGARMRRLLSAPLLDQPFKEDGVQQICNWNEELVGTVNELRGAMLKMETEAKIQLVVLKDEVDRLRLENDSLRRENNALKERVADDVLRQRQTNRVEMAFEKAKIASRVRAAGLRRLECMEAVLMETHDDLYYAQRFDAAKLPVREVTFVIHVVANGPSLHLSGWEFTMAIYQDLLLGAARQYSGYHVCSTKQIEVFAFHSATAALYFANECHIGVANLPWPTRTTDIPFFAPIIDNGELLYSGPRMHTCIYTCTPGSEVDPINGRQLYYGQEVRDAVTTALQDAPLGEMVANKTWATRICKETNIVNDVHDITPVDISHLRDKLGAGWSIIAVKHAAADLFCSVLPKSLEHRRGLPPYQLDPSPLFSRGIIDVDALLPEVIASMKGVSRLTLVGTQKQQQQPSLPPPQQQQQQQTQLQLQSQPKLQMQQQQEGWVDGLYRQRQRAAEKGDTSCTDVLSLYSLRQERENIICLYKRVEAVVAFQEQTAMEAEDLYFARTQNIDPGETLYVCTVDIGSDASWRTISKASMNLEEHCHLRDQLLSSVIVNGRNNSGVHVNGNTKDIFSFAFRRPEHVLRFAAQLYTVVSQNCEALTKSNLCLMRAGITMGQLRVMNDVKAATTTADCRVAPMLLCRGKTLARSGRLCEAAGDGEILAASDVIQAFYATRSNLASMEYNVVRNGGLFLGSCSALVDVYSVLPKSYAFRRKTRKPLGEEAGGEEPETPRRSVRAALQLNDRVMARDEVERLLLQQQQILERAEAARMAAEDTAWSLTAQQSLRLPWAVVKKSGVTCTTPELGFFFCDAAEMFALAAAISDELYREVVAQYNHVVKAAVLAHDGFIAKTNSVAAYIVVFNEPQSALEAALQIQRTLLTLDWPQKLMKLEATLYVRSSKTGIMLFNGVRAKMAVHVSNDYQCNRTSHGDDCVFVDVYGPAIETVADAGFRACGGEILATPLALSSIGSTLQGSLLLLQVAMQVAKTQPLSKLALASCVPRQLWERLDLFTPPASESENTWQESSSSGKHLKKTEKKTLWWQEANSSQCPLPPSRQAAWGAKQTASRGTIPASVQISLEEVAGYIRRELSAAVDLSTFRESFLTTIRDSLVGLSNAFRALEDAFARVNPMSQPPSMAPTAAAKRFDMPSSDCGNRMSVTLRSSADIFKKRSRGSNIGTPLPLSSSPDPYKNALHLLDGTLRGALHRVSRALGVSGGVHLSSQSNPMRGSKSLYSHGTSGLRKPLKPT</sequence>
<dbReference type="EMBL" id="MKKU01000019">
    <property type="protein sequence ID" value="RNF27015.1"/>
    <property type="molecule type" value="Genomic_DNA"/>
</dbReference>
<dbReference type="Gene3D" id="3.30.70.1230">
    <property type="entry name" value="Nucleotide cyclase"/>
    <property type="match status" value="1"/>
</dbReference>
<proteinExistence type="predicted"/>
<evidence type="ECO:0000313" key="3">
    <source>
        <dbReference type="EMBL" id="RNF27015.1"/>
    </source>
</evidence>
<reference evidence="3 4" key="1">
    <citation type="journal article" date="2018" name="BMC Genomics">
        <title>Genomic comparison of Trypanosoma conorhini and Trypanosoma rangeli to Trypanosoma cruzi strains of high and low virulence.</title>
        <authorList>
            <person name="Bradwell K.R."/>
            <person name="Koparde V.N."/>
            <person name="Matveyev A.V."/>
            <person name="Serrano M.G."/>
            <person name="Alves J.M."/>
            <person name="Parikh H."/>
            <person name="Huang B."/>
            <person name="Lee V."/>
            <person name="Espinosa-Alvarez O."/>
            <person name="Ortiz P.A."/>
            <person name="Costa-Martins A.G."/>
            <person name="Teixeira M.M."/>
            <person name="Buck G.A."/>
        </authorList>
    </citation>
    <scope>NUCLEOTIDE SEQUENCE [LARGE SCALE GENOMIC DNA]</scope>
    <source>
        <strain evidence="3 4">025E</strain>
    </source>
</reference>
<comment type="caution">
    <text evidence="3">The sequence shown here is derived from an EMBL/GenBank/DDBJ whole genome shotgun (WGS) entry which is preliminary data.</text>
</comment>
<evidence type="ECO:0008006" key="5">
    <source>
        <dbReference type="Google" id="ProtNLM"/>
    </source>
</evidence>